<evidence type="ECO:0008006" key="4">
    <source>
        <dbReference type="Google" id="ProtNLM"/>
    </source>
</evidence>
<evidence type="ECO:0000313" key="3">
    <source>
        <dbReference type="Proteomes" id="UP000183375"/>
    </source>
</evidence>
<sequence length="147" mass="17098">MASMVVTATRLFTVDEANSLLDLINPIIIELSDYSVKQEMLEEQLEEIMEEVKDDYRAALRPGWEELQIELENNINMVNNLTIELGKLGVEIDDPTLGVVNFPSLRGIETVFLSYRLGENKVRHWHDFDENYESRRTLEQELDIIKQ</sequence>
<dbReference type="EMBL" id="MIYX01000012">
    <property type="protein sequence ID" value="OIR21097.1"/>
    <property type="molecule type" value="Genomic_DNA"/>
</dbReference>
<dbReference type="PIRSF" id="PIRSF016498">
    <property type="entry name" value="UCP016498"/>
    <property type="match status" value="1"/>
</dbReference>
<evidence type="ECO:0000256" key="1">
    <source>
        <dbReference type="SAM" id="Coils"/>
    </source>
</evidence>
<feature type="coiled-coil region" evidence="1">
    <location>
        <begin position="31"/>
        <end position="58"/>
    </location>
</feature>
<proteinExistence type="predicted"/>
<organism evidence="2 3">
    <name type="scientific">Marine Group III euryarchaeote CG-Epi4</name>
    <dbReference type="NCBI Taxonomy" id="1888998"/>
    <lineage>
        <taxon>Archaea</taxon>
        <taxon>Methanobacteriati</taxon>
        <taxon>Thermoplasmatota</taxon>
        <taxon>Thermoplasmata</taxon>
        <taxon>Candidatus Thermoprofundales</taxon>
    </lineage>
</organism>
<dbReference type="AlphaFoldDB" id="A0A1J5TJE9"/>
<accession>A0A1J5TJE9</accession>
<dbReference type="InterPro" id="IPR018699">
    <property type="entry name" value="DUF2203"/>
</dbReference>
<reference evidence="2 3" key="1">
    <citation type="submission" date="2016-08" db="EMBL/GenBank/DDBJ databases">
        <title>New Insights into Marine Group III Euryarchaeota, from dark to light.</title>
        <authorList>
            <person name="Haro-Moreno J.M."/>
            <person name="Rodriguez-Valera F."/>
            <person name="Lopez-Garcia P."/>
            <person name="Moreira D."/>
            <person name="Martin-Cuadrado A.B."/>
        </authorList>
    </citation>
    <scope>NUCLEOTIDE SEQUENCE [LARGE SCALE GENOMIC DNA]</scope>
    <source>
        <strain evidence="2">CG-Epi4</strain>
    </source>
</reference>
<comment type="caution">
    <text evidence="2">The sequence shown here is derived from an EMBL/GenBank/DDBJ whole genome shotgun (WGS) entry which is preliminary data.</text>
</comment>
<keyword evidence="1" id="KW-0175">Coiled coil</keyword>
<evidence type="ECO:0000313" key="2">
    <source>
        <dbReference type="EMBL" id="OIR21097.1"/>
    </source>
</evidence>
<name>A0A1J5TJE9_9ARCH</name>
<protein>
    <recommendedName>
        <fullName evidence="4">DUF2203 domain-containing protein</fullName>
    </recommendedName>
</protein>
<dbReference type="Pfam" id="PF09969">
    <property type="entry name" value="DUF2203"/>
    <property type="match status" value="1"/>
</dbReference>
<gene>
    <name evidence="2" type="ORF">BEU01_00365</name>
</gene>
<dbReference type="Proteomes" id="UP000183375">
    <property type="component" value="Unassembled WGS sequence"/>
</dbReference>